<evidence type="ECO:0000256" key="4">
    <source>
        <dbReference type="ARBA" id="ARBA00023163"/>
    </source>
</evidence>
<dbReference type="OrthoDB" id="333486at2759"/>
<dbReference type="SUPFAM" id="SSF47396">
    <property type="entry name" value="Transcription factor IIA (TFIIA), alpha-helical domain"/>
    <property type="match status" value="1"/>
</dbReference>
<comment type="caution">
    <text evidence="8">The sequence shown here is derived from an EMBL/GenBank/DDBJ whole genome shotgun (WGS) entry which is preliminary data.</text>
</comment>
<evidence type="ECO:0000256" key="6">
    <source>
        <dbReference type="ARBA" id="ARBA00039743"/>
    </source>
</evidence>
<dbReference type="GO" id="GO:0005672">
    <property type="term" value="C:transcription factor TFIIA complex"/>
    <property type="evidence" value="ECO:0007669"/>
    <property type="project" value="InterPro"/>
</dbReference>
<dbReference type="InterPro" id="IPR004855">
    <property type="entry name" value="TFIIA_asu/bsu"/>
</dbReference>
<comment type="subcellular location">
    <subcellularLocation>
        <location evidence="1">Nucleus</location>
    </subcellularLocation>
</comment>
<protein>
    <recommendedName>
        <fullName evidence="6">Iron-sulfur cluster assembly 1 homolog, mitochondrial</fullName>
    </recommendedName>
</protein>
<evidence type="ECO:0000256" key="2">
    <source>
        <dbReference type="ARBA" id="ARBA00006718"/>
    </source>
</evidence>
<evidence type="ECO:0000259" key="7">
    <source>
        <dbReference type="Pfam" id="PF01521"/>
    </source>
</evidence>
<dbReference type="GO" id="GO:0051537">
    <property type="term" value="F:2 iron, 2 sulfur cluster binding"/>
    <property type="evidence" value="ECO:0007669"/>
    <property type="project" value="TreeGrafter"/>
</dbReference>
<name>A0A0V1A0Y4_9BILA</name>
<dbReference type="InterPro" id="IPR035903">
    <property type="entry name" value="HesB-like_dom_sf"/>
</dbReference>
<dbReference type="SMART" id="SM01371">
    <property type="entry name" value="TFIIA"/>
    <property type="match status" value="1"/>
</dbReference>
<evidence type="ECO:0000256" key="3">
    <source>
        <dbReference type="ARBA" id="ARBA00010059"/>
    </source>
</evidence>
<dbReference type="FunFam" id="1.10.287.100:FF:000001">
    <property type="entry name" value="Transcription initiation factor IIA subunit"/>
    <property type="match status" value="1"/>
</dbReference>
<keyword evidence="4" id="KW-0804">Transcription</keyword>
<gene>
    <name evidence="8" type="primary">isca1</name>
    <name evidence="8" type="ORF">T12_2917</name>
</gene>
<evidence type="ECO:0000313" key="8">
    <source>
        <dbReference type="EMBL" id="KRY18381.1"/>
    </source>
</evidence>
<comment type="similarity">
    <text evidence="3">Belongs to the TFIIA subunit 1 family.</text>
</comment>
<dbReference type="GO" id="GO:0005739">
    <property type="term" value="C:mitochondrion"/>
    <property type="evidence" value="ECO:0007669"/>
    <property type="project" value="TreeGrafter"/>
</dbReference>
<comment type="similarity">
    <text evidence="2">Belongs to the HesB/IscA family.</text>
</comment>
<dbReference type="CDD" id="cd07976">
    <property type="entry name" value="TFIIA_alpha_beta_like"/>
    <property type="match status" value="1"/>
</dbReference>
<dbReference type="EMBL" id="JYDQ01000047">
    <property type="protein sequence ID" value="KRY18381.1"/>
    <property type="molecule type" value="Genomic_DNA"/>
</dbReference>
<dbReference type="GO" id="GO:0016226">
    <property type="term" value="P:iron-sulfur cluster assembly"/>
    <property type="evidence" value="ECO:0007669"/>
    <property type="project" value="InterPro"/>
</dbReference>
<dbReference type="Proteomes" id="UP000054783">
    <property type="component" value="Unassembled WGS sequence"/>
</dbReference>
<dbReference type="PANTHER" id="PTHR10072:SF41">
    <property type="entry name" value="IRON-SULFUR CLUSTER ASSEMBLY 1 HOMOLOG, MITOCHONDRIAL"/>
    <property type="match status" value="1"/>
</dbReference>
<dbReference type="Pfam" id="PF03153">
    <property type="entry name" value="TFIIA"/>
    <property type="match status" value="1"/>
</dbReference>
<evidence type="ECO:0000256" key="5">
    <source>
        <dbReference type="ARBA" id="ARBA00023242"/>
    </source>
</evidence>
<dbReference type="AlphaFoldDB" id="A0A0V1A0Y4"/>
<dbReference type="InterPro" id="IPR000361">
    <property type="entry name" value="ATAP_core_dom"/>
</dbReference>
<reference evidence="8 9" key="1">
    <citation type="submission" date="2015-01" db="EMBL/GenBank/DDBJ databases">
        <title>Evolution of Trichinella species and genotypes.</title>
        <authorList>
            <person name="Korhonen P.K."/>
            <person name="Edoardo P."/>
            <person name="Giuseppe L.R."/>
            <person name="Gasser R.B."/>
        </authorList>
    </citation>
    <scope>NUCLEOTIDE SEQUENCE [LARGE SCALE GENOMIC DNA]</scope>
    <source>
        <strain evidence="8">ISS2496</strain>
    </source>
</reference>
<dbReference type="FunFam" id="2.60.300.12:FF:000001">
    <property type="entry name" value="Iron-binding protein IscA"/>
    <property type="match status" value="1"/>
</dbReference>
<dbReference type="PANTHER" id="PTHR10072">
    <property type="entry name" value="IRON-SULFUR CLUSTER ASSEMBLY PROTEIN"/>
    <property type="match status" value="1"/>
</dbReference>
<dbReference type="Gene3D" id="2.60.300.12">
    <property type="entry name" value="HesB-like domain"/>
    <property type="match status" value="1"/>
</dbReference>
<keyword evidence="9" id="KW-1185">Reference proteome</keyword>
<accession>A0A0V1A0Y4</accession>
<organism evidence="8 9">
    <name type="scientific">Trichinella patagoniensis</name>
    <dbReference type="NCBI Taxonomy" id="990121"/>
    <lineage>
        <taxon>Eukaryota</taxon>
        <taxon>Metazoa</taxon>
        <taxon>Ecdysozoa</taxon>
        <taxon>Nematoda</taxon>
        <taxon>Enoplea</taxon>
        <taxon>Dorylaimia</taxon>
        <taxon>Trichinellida</taxon>
        <taxon>Trichinellidae</taxon>
        <taxon>Trichinella</taxon>
    </lineage>
</organism>
<dbReference type="InterPro" id="IPR050322">
    <property type="entry name" value="Fe-S_cluster_asmbl/transfer"/>
</dbReference>
<dbReference type="STRING" id="990121.A0A0V1A0Y4"/>
<keyword evidence="5" id="KW-0539">Nucleus</keyword>
<dbReference type="Pfam" id="PF01521">
    <property type="entry name" value="Fe-S_biosyn"/>
    <property type="match status" value="1"/>
</dbReference>
<sequence length="435" mass="48027">MSAFYHNNPVNRIYRGVIEEVCNASRESFLDEGLDEQVLQDFKQVWESKVLATKAIDSFNDHPPAPLLRSNFMQMPPTVAVPITQQMIQPIQLTQSLPSNLAFSHGVFTNNPPGFVVQPLRGGTAVRFVPASAAIHGRPAFFASNILTAASGTAQTVQQSVVSSKNVNQVTGSTPPTEVKTERSTASFYRLWLLQKVIYQIDGPAADSEEELEEIDDEECDLVNLVDDSTENAGPVEDGEPLNSDDDISVGDPCEIFESDNVTACQYEKCLTALREKQNSNGFAISIFTFKAMLYRWFSQTAGSARVVKTAKKVINTRVPVIITDRAKNKICEYLKQKPEMAGLKIGVKQRGCSGLSYTLNYVRTKENTDEEVIFNGVRIFIEPKALLTIIGTEIDYVETRLSTEFVFRNPNIKATCGCGEIHFLMQLTGAGTGT</sequence>
<dbReference type="Gene3D" id="1.10.287.100">
    <property type="match status" value="1"/>
</dbReference>
<proteinExistence type="inferred from homology"/>
<dbReference type="InterPro" id="IPR016092">
    <property type="entry name" value="ATAP"/>
</dbReference>
<dbReference type="SUPFAM" id="SSF89360">
    <property type="entry name" value="HesB-like domain"/>
    <property type="match status" value="1"/>
</dbReference>
<feature type="domain" description="Core" evidence="7">
    <location>
        <begin position="322"/>
        <end position="421"/>
    </location>
</feature>
<dbReference type="NCBIfam" id="TIGR00049">
    <property type="entry name" value="iron-sulfur cluster assembly accessory protein"/>
    <property type="match status" value="1"/>
</dbReference>
<evidence type="ECO:0000313" key="9">
    <source>
        <dbReference type="Proteomes" id="UP000054783"/>
    </source>
</evidence>
<evidence type="ECO:0000256" key="1">
    <source>
        <dbReference type="ARBA" id="ARBA00004123"/>
    </source>
</evidence>
<dbReference type="GO" id="GO:0006367">
    <property type="term" value="P:transcription initiation at RNA polymerase II promoter"/>
    <property type="evidence" value="ECO:0007669"/>
    <property type="project" value="InterPro"/>
</dbReference>